<keyword evidence="7 14" id="KW-0418">Kinase</keyword>
<evidence type="ECO:0000256" key="9">
    <source>
        <dbReference type="ARBA" id="ARBA00023012"/>
    </source>
</evidence>
<reference evidence="14 15" key="1">
    <citation type="submission" date="2019-01" db="EMBL/GenBank/DDBJ databases">
        <title>Draft genome sequence of Dictyobacter sp. Uno17.</title>
        <authorList>
            <person name="Wang C.M."/>
            <person name="Zheng Y."/>
            <person name="Sakai Y."/>
            <person name="Abe K."/>
            <person name="Yokota A."/>
            <person name="Yabe S."/>
        </authorList>
    </citation>
    <scope>NUCLEOTIDE SEQUENCE [LARGE SCALE GENOMIC DNA]</scope>
    <source>
        <strain evidence="14 15">Uno17</strain>
    </source>
</reference>
<evidence type="ECO:0000259" key="12">
    <source>
        <dbReference type="PROSITE" id="PS50109"/>
    </source>
</evidence>
<dbReference type="Pfam" id="PF00512">
    <property type="entry name" value="HisKA"/>
    <property type="match status" value="1"/>
</dbReference>
<dbReference type="Proteomes" id="UP000322530">
    <property type="component" value="Unassembled WGS sequence"/>
</dbReference>
<keyword evidence="8 11" id="KW-1133">Transmembrane helix</keyword>
<dbReference type="SUPFAM" id="SSF158472">
    <property type="entry name" value="HAMP domain-like"/>
    <property type="match status" value="1"/>
</dbReference>
<dbReference type="PROSITE" id="PS50109">
    <property type="entry name" value="HIS_KIN"/>
    <property type="match status" value="1"/>
</dbReference>
<comment type="catalytic activity">
    <reaction evidence="1">
        <text>ATP + protein L-histidine = ADP + protein N-phospho-L-histidine.</text>
        <dbReference type="EC" id="2.7.13.3"/>
    </reaction>
</comment>
<dbReference type="Gene3D" id="3.30.565.10">
    <property type="entry name" value="Histidine kinase-like ATPase, C-terminal domain"/>
    <property type="match status" value="1"/>
</dbReference>
<dbReference type="PRINTS" id="PR00344">
    <property type="entry name" value="BCTRLSENSOR"/>
</dbReference>
<comment type="caution">
    <text evidence="14">The sequence shown here is derived from an EMBL/GenBank/DDBJ whole genome shotgun (WGS) entry which is preliminary data.</text>
</comment>
<accession>A0A5A5TC58</accession>
<evidence type="ECO:0000313" key="14">
    <source>
        <dbReference type="EMBL" id="GCF08599.1"/>
    </source>
</evidence>
<evidence type="ECO:0000256" key="3">
    <source>
        <dbReference type="ARBA" id="ARBA00012438"/>
    </source>
</evidence>
<dbReference type="CDD" id="cd06225">
    <property type="entry name" value="HAMP"/>
    <property type="match status" value="1"/>
</dbReference>
<keyword evidence="6 11" id="KW-0812">Transmembrane</keyword>
<comment type="subcellular location">
    <subcellularLocation>
        <location evidence="2">Membrane</location>
    </subcellularLocation>
</comment>
<dbReference type="SUPFAM" id="SSF55874">
    <property type="entry name" value="ATPase domain of HSP90 chaperone/DNA topoisomerase II/histidine kinase"/>
    <property type="match status" value="1"/>
</dbReference>
<dbReference type="Pfam" id="PF02518">
    <property type="entry name" value="HATPase_c"/>
    <property type="match status" value="1"/>
</dbReference>
<dbReference type="EC" id="2.7.13.3" evidence="3"/>
<feature type="domain" description="HAMP" evidence="13">
    <location>
        <begin position="223"/>
        <end position="276"/>
    </location>
</feature>
<evidence type="ECO:0000256" key="4">
    <source>
        <dbReference type="ARBA" id="ARBA00022553"/>
    </source>
</evidence>
<evidence type="ECO:0000313" key="15">
    <source>
        <dbReference type="Proteomes" id="UP000322530"/>
    </source>
</evidence>
<dbReference type="PANTHER" id="PTHR45436">
    <property type="entry name" value="SENSOR HISTIDINE KINASE YKOH"/>
    <property type="match status" value="1"/>
</dbReference>
<keyword evidence="15" id="KW-1185">Reference proteome</keyword>
<dbReference type="SMART" id="SM00388">
    <property type="entry name" value="HisKA"/>
    <property type="match status" value="1"/>
</dbReference>
<dbReference type="CDD" id="cd00075">
    <property type="entry name" value="HATPase"/>
    <property type="match status" value="1"/>
</dbReference>
<evidence type="ECO:0000256" key="11">
    <source>
        <dbReference type="SAM" id="Phobius"/>
    </source>
</evidence>
<dbReference type="AlphaFoldDB" id="A0A5A5TC58"/>
<evidence type="ECO:0000259" key="13">
    <source>
        <dbReference type="PROSITE" id="PS50885"/>
    </source>
</evidence>
<keyword evidence="4" id="KW-0597">Phosphoprotein</keyword>
<dbReference type="InterPro" id="IPR003660">
    <property type="entry name" value="HAMP_dom"/>
</dbReference>
<dbReference type="InterPro" id="IPR003661">
    <property type="entry name" value="HisK_dim/P_dom"/>
</dbReference>
<dbReference type="GO" id="GO:0000155">
    <property type="term" value="F:phosphorelay sensor kinase activity"/>
    <property type="evidence" value="ECO:0007669"/>
    <property type="project" value="InterPro"/>
</dbReference>
<keyword evidence="9" id="KW-0902">Two-component regulatory system</keyword>
<evidence type="ECO:0000256" key="10">
    <source>
        <dbReference type="ARBA" id="ARBA00023136"/>
    </source>
</evidence>
<evidence type="ECO:0000256" key="7">
    <source>
        <dbReference type="ARBA" id="ARBA00022777"/>
    </source>
</evidence>
<dbReference type="InterPro" id="IPR005467">
    <property type="entry name" value="His_kinase_dom"/>
</dbReference>
<dbReference type="Gene3D" id="6.10.340.10">
    <property type="match status" value="1"/>
</dbReference>
<dbReference type="Pfam" id="PF00672">
    <property type="entry name" value="HAMP"/>
    <property type="match status" value="1"/>
</dbReference>
<dbReference type="InterPro" id="IPR004358">
    <property type="entry name" value="Sig_transdc_His_kin-like_C"/>
</dbReference>
<dbReference type="RefSeq" id="WP_149401585.1">
    <property type="nucleotide sequence ID" value="NZ_BIXY01000027.1"/>
</dbReference>
<dbReference type="InterPro" id="IPR003594">
    <property type="entry name" value="HATPase_dom"/>
</dbReference>
<keyword evidence="10 11" id="KW-0472">Membrane</keyword>
<dbReference type="PANTHER" id="PTHR45436:SF5">
    <property type="entry name" value="SENSOR HISTIDINE KINASE TRCS"/>
    <property type="match status" value="1"/>
</dbReference>
<gene>
    <name evidence="14" type="ORF">KDI_21630</name>
</gene>
<dbReference type="Gene3D" id="1.10.287.130">
    <property type="match status" value="1"/>
</dbReference>
<evidence type="ECO:0000256" key="6">
    <source>
        <dbReference type="ARBA" id="ARBA00022692"/>
    </source>
</evidence>
<dbReference type="PROSITE" id="PS50885">
    <property type="entry name" value="HAMP"/>
    <property type="match status" value="1"/>
</dbReference>
<feature type="domain" description="Histidine kinase" evidence="12">
    <location>
        <begin position="284"/>
        <end position="500"/>
    </location>
</feature>
<dbReference type="FunFam" id="3.30.565.10:FF:000006">
    <property type="entry name" value="Sensor histidine kinase WalK"/>
    <property type="match status" value="1"/>
</dbReference>
<name>A0A5A5TC58_9CHLR</name>
<dbReference type="InterPro" id="IPR036890">
    <property type="entry name" value="HATPase_C_sf"/>
</dbReference>
<sequence>MINAMRHFSPPGLRLQLTLWYTIVSSILMLIFCIAFYSALKYILFSSFDSTLQQRAQHVAEAVNMDQGKLVIDDMLHQLPELTAPAALMDSSILYNGTLVLPNGRRIQRQAANTDDIFVRVFDTHAHEIYQSNPFDQLPSPSESISQPLNGTPWRATLSVEDDQSVRVYSTMLVDGHTVVGVVQVGQSLESINLLLNHIILALFIAMLVGLGFCALGSYWLSGRAFRSIHQLTRTALEINANDLHQRVLVPAARDEVRDLSIIFNQMIARLERAFVQQRRLVADASHELRTPVSVIRNMTEIALTQAESPGEYKHVLSEVNAESEHLGHLINDLLVLARADEGQIQLDSEPVRLDLLALDVVESLAPLAQEQQITLKTEQLLPATVLGDAARLIQVIISLVDNALNYSNRGGTITLSVEIHDAWAYLHVTDDGIGIAPEDIGHIFERFYRADPARTKALGGSGLGLSIVEWMVQAHKGTVEVKSQPDQGSTFTIILPLASEQG</sequence>
<evidence type="ECO:0000256" key="5">
    <source>
        <dbReference type="ARBA" id="ARBA00022679"/>
    </source>
</evidence>
<feature type="transmembrane region" description="Helical" evidence="11">
    <location>
        <begin position="20"/>
        <end position="40"/>
    </location>
</feature>
<evidence type="ECO:0000256" key="1">
    <source>
        <dbReference type="ARBA" id="ARBA00000085"/>
    </source>
</evidence>
<evidence type="ECO:0000256" key="8">
    <source>
        <dbReference type="ARBA" id="ARBA00022989"/>
    </source>
</evidence>
<dbReference type="FunFam" id="1.10.287.130:FF:000001">
    <property type="entry name" value="Two-component sensor histidine kinase"/>
    <property type="match status" value="1"/>
</dbReference>
<dbReference type="InterPro" id="IPR036097">
    <property type="entry name" value="HisK_dim/P_sf"/>
</dbReference>
<dbReference type="InterPro" id="IPR050428">
    <property type="entry name" value="TCS_sensor_his_kinase"/>
</dbReference>
<dbReference type="GO" id="GO:0005886">
    <property type="term" value="C:plasma membrane"/>
    <property type="evidence" value="ECO:0007669"/>
    <property type="project" value="TreeGrafter"/>
</dbReference>
<dbReference type="SMART" id="SM00304">
    <property type="entry name" value="HAMP"/>
    <property type="match status" value="1"/>
</dbReference>
<dbReference type="SUPFAM" id="SSF47384">
    <property type="entry name" value="Homodimeric domain of signal transducing histidine kinase"/>
    <property type="match status" value="1"/>
</dbReference>
<protein>
    <recommendedName>
        <fullName evidence="3">histidine kinase</fullName>
        <ecNumber evidence="3">2.7.13.3</ecNumber>
    </recommendedName>
</protein>
<dbReference type="EMBL" id="BIXY01000027">
    <property type="protein sequence ID" value="GCF08599.1"/>
    <property type="molecule type" value="Genomic_DNA"/>
</dbReference>
<dbReference type="OrthoDB" id="9786919at2"/>
<keyword evidence="5" id="KW-0808">Transferase</keyword>
<proteinExistence type="predicted"/>
<feature type="transmembrane region" description="Helical" evidence="11">
    <location>
        <begin position="199"/>
        <end position="221"/>
    </location>
</feature>
<evidence type="ECO:0000256" key="2">
    <source>
        <dbReference type="ARBA" id="ARBA00004370"/>
    </source>
</evidence>
<dbReference type="SMART" id="SM00387">
    <property type="entry name" value="HATPase_c"/>
    <property type="match status" value="1"/>
</dbReference>
<dbReference type="CDD" id="cd00082">
    <property type="entry name" value="HisKA"/>
    <property type="match status" value="1"/>
</dbReference>
<organism evidence="14 15">
    <name type="scientific">Dictyobacter arantiisoli</name>
    <dbReference type="NCBI Taxonomy" id="2014874"/>
    <lineage>
        <taxon>Bacteria</taxon>
        <taxon>Bacillati</taxon>
        <taxon>Chloroflexota</taxon>
        <taxon>Ktedonobacteria</taxon>
        <taxon>Ktedonobacterales</taxon>
        <taxon>Dictyobacteraceae</taxon>
        <taxon>Dictyobacter</taxon>
    </lineage>
</organism>